<evidence type="ECO:0000313" key="1">
    <source>
        <dbReference type="EMBL" id="WAR06699.1"/>
    </source>
</evidence>
<keyword evidence="2" id="KW-1185">Reference proteome</keyword>
<dbReference type="Proteomes" id="UP001164746">
    <property type="component" value="Chromosome 6"/>
</dbReference>
<gene>
    <name evidence="1" type="ORF">MAR_016657</name>
</gene>
<dbReference type="EMBL" id="CP111017">
    <property type="protein sequence ID" value="WAR06699.1"/>
    <property type="molecule type" value="Genomic_DNA"/>
</dbReference>
<sequence length="88" mass="9382">MLTNVREVTSVTTAPCVPTLMVATSARVRTVIQTLRDTGADNVTMLTNVREVTSVTTAPCVPTLMVATSARVRTAIQTLMDTEADNVT</sequence>
<evidence type="ECO:0000313" key="2">
    <source>
        <dbReference type="Proteomes" id="UP001164746"/>
    </source>
</evidence>
<protein>
    <submittedName>
        <fullName evidence="1">Uncharacterized protein</fullName>
    </submittedName>
</protein>
<feature type="non-terminal residue" evidence="1">
    <location>
        <position position="88"/>
    </location>
</feature>
<name>A0ABY7EC46_MYAAR</name>
<reference evidence="1" key="1">
    <citation type="submission" date="2022-11" db="EMBL/GenBank/DDBJ databases">
        <title>Centuries of genome instability and evolution in soft-shell clam transmissible cancer (bioRxiv).</title>
        <authorList>
            <person name="Hart S.F.M."/>
            <person name="Yonemitsu M.A."/>
            <person name="Giersch R.M."/>
            <person name="Beal B.F."/>
            <person name="Arriagada G."/>
            <person name="Davis B.W."/>
            <person name="Ostrander E.A."/>
            <person name="Goff S.P."/>
            <person name="Metzger M.J."/>
        </authorList>
    </citation>
    <scope>NUCLEOTIDE SEQUENCE</scope>
    <source>
        <strain evidence="1">MELC-2E11</strain>
        <tissue evidence="1">Siphon/mantle</tissue>
    </source>
</reference>
<organism evidence="1 2">
    <name type="scientific">Mya arenaria</name>
    <name type="common">Soft-shell clam</name>
    <dbReference type="NCBI Taxonomy" id="6604"/>
    <lineage>
        <taxon>Eukaryota</taxon>
        <taxon>Metazoa</taxon>
        <taxon>Spiralia</taxon>
        <taxon>Lophotrochozoa</taxon>
        <taxon>Mollusca</taxon>
        <taxon>Bivalvia</taxon>
        <taxon>Autobranchia</taxon>
        <taxon>Heteroconchia</taxon>
        <taxon>Euheterodonta</taxon>
        <taxon>Imparidentia</taxon>
        <taxon>Neoheterodontei</taxon>
        <taxon>Myida</taxon>
        <taxon>Myoidea</taxon>
        <taxon>Myidae</taxon>
        <taxon>Mya</taxon>
    </lineage>
</organism>
<proteinExistence type="predicted"/>
<accession>A0ABY7EC46</accession>